<organism evidence="3 4">
    <name type="scientific">Ajellomyces capsulatus</name>
    <name type="common">Darling's disease fungus</name>
    <name type="synonym">Histoplasma capsulatum</name>
    <dbReference type="NCBI Taxonomy" id="5037"/>
    <lineage>
        <taxon>Eukaryota</taxon>
        <taxon>Fungi</taxon>
        <taxon>Dikarya</taxon>
        <taxon>Ascomycota</taxon>
        <taxon>Pezizomycotina</taxon>
        <taxon>Eurotiomycetes</taxon>
        <taxon>Eurotiomycetidae</taxon>
        <taxon>Onygenales</taxon>
        <taxon>Ajellomycetaceae</taxon>
        <taxon>Histoplasma</taxon>
    </lineage>
</organism>
<dbReference type="Proteomes" id="UP000670092">
    <property type="component" value="Unassembled WGS sequence"/>
</dbReference>
<evidence type="ECO:0000313" key="4">
    <source>
        <dbReference type="Proteomes" id="UP000670092"/>
    </source>
</evidence>
<comment type="caution">
    <text evidence="3">The sequence shown here is derived from an EMBL/GenBank/DDBJ whole genome shotgun (WGS) entry which is preliminary data.</text>
</comment>
<feature type="transmembrane region" description="Helical" evidence="2">
    <location>
        <begin position="34"/>
        <end position="53"/>
    </location>
</feature>
<dbReference type="VEuPathDB" id="FungiDB:I7I52_03697"/>
<feature type="region of interest" description="Disordered" evidence="1">
    <location>
        <begin position="71"/>
        <end position="101"/>
    </location>
</feature>
<reference evidence="3 4" key="1">
    <citation type="submission" date="2021-01" db="EMBL/GenBank/DDBJ databases">
        <title>Chromosome-level genome assembly of a human fungal pathogen reveals clustering of transcriptionally co-regulated genes.</title>
        <authorList>
            <person name="Voorhies M."/>
            <person name="Cohen S."/>
            <person name="Shea T.P."/>
            <person name="Petrus S."/>
            <person name="Munoz J.F."/>
            <person name="Poplawski S."/>
            <person name="Goldman W.E."/>
            <person name="Michael T."/>
            <person name="Cuomo C.A."/>
            <person name="Sil A."/>
            <person name="Beyhan S."/>
        </authorList>
    </citation>
    <scope>NUCLEOTIDE SEQUENCE [LARGE SCALE GENOMIC DNA]</scope>
    <source>
        <strain evidence="3 4">G184AR</strain>
    </source>
</reference>
<gene>
    <name evidence="3" type="ORF">I7I52_03697</name>
</gene>
<keyword evidence="2" id="KW-0812">Transmembrane</keyword>
<dbReference type="EMBL" id="JAEVHI010000001">
    <property type="protein sequence ID" value="KAG5305137.1"/>
    <property type="molecule type" value="Genomic_DNA"/>
</dbReference>
<sequence>MIKFSRIKTHMQEENTKRQYVQLHDRAPCDSTTLVIFFFMASCVFGGIFFCFPQRLAQYHGIRIRKSMKGNDLMRSMGSSKNGGRSPPSRGISLSTPALYS</sequence>
<feature type="compositionally biased region" description="Polar residues" evidence="1">
    <location>
        <begin position="92"/>
        <end position="101"/>
    </location>
</feature>
<keyword evidence="2" id="KW-0472">Membrane</keyword>
<name>A0A8H7Z6Z6_AJECA</name>
<protein>
    <submittedName>
        <fullName evidence="3">Uncharacterized protein</fullName>
    </submittedName>
</protein>
<dbReference type="OrthoDB" id="3162439at2759"/>
<evidence type="ECO:0000256" key="1">
    <source>
        <dbReference type="SAM" id="MobiDB-lite"/>
    </source>
</evidence>
<keyword evidence="2" id="KW-1133">Transmembrane helix</keyword>
<evidence type="ECO:0000256" key="2">
    <source>
        <dbReference type="SAM" id="Phobius"/>
    </source>
</evidence>
<proteinExistence type="predicted"/>
<accession>A0A8H7Z6Z6</accession>
<evidence type="ECO:0000313" key="3">
    <source>
        <dbReference type="EMBL" id="KAG5305137.1"/>
    </source>
</evidence>
<dbReference type="AlphaFoldDB" id="A0A8H7Z6Z6"/>